<evidence type="ECO:0000313" key="3">
    <source>
        <dbReference type="Proteomes" id="UP001138768"/>
    </source>
</evidence>
<feature type="domain" description="Methyltransferase FkbM" evidence="1">
    <location>
        <begin position="89"/>
        <end position="246"/>
    </location>
</feature>
<dbReference type="SUPFAM" id="SSF53335">
    <property type="entry name" value="S-adenosyl-L-methionine-dependent methyltransferases"/>
    <property type="match status" value="1"/>
</dbReference>
<reference evidence="2 3" key="1">
    <citation type="journal article" date="2020" name="Microorganisms">
        <title>Osmotic Adaptation and Compatible Solute Biosynthesis of Phototrophic Bacteria as Revealed from Genome Analyses.</title>
        <authorList>
            <person name="Imhoff J.F."/>
            <person name="Rahn T."/>
            <person name="Kunzel S."/>
            <person name="Keller A."/>
            <person name="Neulinger S.C."/>
        </authorList>
    </citation>
    <scope>NUCLEOTIDE SEQUENCE [LARGE SCALE GENOMIC DNA]</scope>
    <source>
        <strain evidence="2 3">DSM 25653</strain>
    </source>
</reference>
<accession>A0A9X1B5M8</accession>
<keyword evidence="3" id="KW-1185">Reference proteome</keyword>
<dbReference type="InterPro" id="IPR029063">
    <property type="entry name" value="SAM-dependent_MTases_sf"/>
</dbReference>
<comment type="caution">
    <text evidence="2">The sequence shown here is derived from an EMBL/GenBank/DDBJ whole genome shotgun (WGS) entry which is preliminary data.</text>
</comment>
<dbReference type="RefSeq" id="WP_200247748.1">
    <property type="nucleotide sequence ID" value="NZ_JAXUFI010000157.1"/>
</dbReference>
<dbReference type="AlphaFoldDB" id="A0A9X1B5M8"/>
<proteinExistence type="predicted"/>
<dbReference type="Pfam" id="PF05050">
    <property type="entry name" value="Methyltransf_21"/>
    <property type="match status" value="1"/>
</dbReference>
<dbReference type="Gene3D" id="3.40.50.150">
    <property type="entry name" value="Vaccinia Virus protein VP39"/>
    <property type="match status" value="1"/>
</dbReference>
<dbReference type="PANTHER" id="PTHR34203">
    <property type="entry name" value="METHYLTRANSFERASE, FKBM FAMILY PROTEIN"/>
    <property type="match status" value="1"/>
</dbReference>
<dbReference type="NCBIfam" id="TIGR01444">
    <property type="entry name" value="fkbM_fam"/>
    <property type="match status" value="1"/>
</dbReference>
<dbReference type="Proteomes" id="UP001138768">
    <property type="component" value="Unassembled WGS sequence"/>
</dbReference>
<dbReference type="InterPro" id="IPR006342">
    <property type="entry name" value="FkbM_mtfrase"/>
</dbReference>
<protein>
    <recommendedName>
        <fullName evidence="1">Methyltransferase FkbM domain-containing protein</fullName>
    </recommendedName>
</protein>
<evidence type="ECO:0000313" key="2">
    <source>
        <dbReference type="EMBL" id="MBK1620608.1"/>
    </source>
</evidence>
<dbReference type="InterPro" id="IPR052514">
    <property type="entry name" value="SAM-dependent_MTase"/>
</dbReference>
<name>A0A9X1B5M8_9GAMM</name>
<dbReference type="EMBL" id="NRRY01000043">
    <property type="protein sequence ID" value="MBK1620608.1"/>
    <property type="molecule type" value="Genomic_DNA"/>
</dbReference>
<gene>
    <name evidence="2" type="ORF">CKO42_19675</name>
</gene>
<organism evidence="2 3">
    <name type="scientific">Lamprobacter modestohalophilus</name>
    <dbReference type="NCBI Taxonomy" id="1064514"/>
    <lineage>
        <taxon>Bacteria</taxon>
        <taxon>Pseudomonadati</taxon>
        <taxon>Pseudomonadota</taxon>
        <taxon>Gammaproteobacteria</taxon>
        <taxon>Chromatiales</taxon>
        <taxon>Chromatiaceae</taxon>
        <taxon>Lamprobacter</taxon>
    </lineage>
</organism>
<dbReference type="PANTHER" id="PTHR34203:SF15">
    <property type="entry name" value="SLL1173 PROTEIN"/>
    <property type="match status" value="1"/>
</dbReference>
<evidence type="ECO:0000259" key="1">
    <source>
        <dbReference type="Pfam" id="PF05050"/>
    </source>
</evidence>
<sequence>MSHLNTLRFIIGHPLNRDRKLGSLVRFAKWQIASRLAPGAIVFDWINGSKFLVRTGETGLTGNIYTGLHEFPDMGYLLHFLREEDLFVDVGANVGSYSILACSAVGARGIAFEPVPNTFNRLIENMRLNNLEERVTCLNKGVGAEEENITFTSDTDTTNHALADGEHCEKVVNVEVTSLDTVLHSESPALVKIDVEGYETPVLEGAQEILRNQSIYSVIMELNGSGNRYGYDESKILDMMSDYNFKTYSYNPMDRTLINLEGKNLNSGNTLFIRDKSFVEERLKAAPMVSIHGRQF</sequence>